<keyword evidence="4" id="KW-0472">Membrane</keyword>
<keyword evidence="6" id="KW-1185">Reference proteome</keyword>
<dbReference type="Pfam" id="PF24681">
    <property type="entry name" value="Kelch_KLHDC2_KLHL20_DRC7"/>
    <property type="match status" value="1"/>
</dbReference>
<comment type="caution">
    <text evidence="5">The sequence shown here is derived from an EMBL/GenBank/DDBJ whole genome shotgun (WGS) entry which is preliminary data.</text>
</comment>
<dbReference type="Proteomes" id="UP000766486">
    <property type="component" value="Unassembled WGS sequence"/>
</dbReference>
<dbReference type="InterPro" id="IPR015915">
    <property type="entry name" value="Kelch-typ_b-propeller"/>
</dbReference>
<gene>
    <name evidence="5" type="ORF">CLO192961_LOCUS90454</name>
</gene>
<keyword evidence="2" id="KW-0677">Repeat</keyword>
<feature type="transmembrane region" description="Helical" evidence="4">
    <location>
        <begin position="453"/>
        <end position="476"/>
    </location>
</feature>
<evidence type="ECO:0000256" key="3">
    <source>
        <dbReference type="SAM" id="MobiDB-lite"/>
    </source>
</evidence>
<proteinExistence type="predicted"/>
<evidence type="ECO:0000256" key="2">
    <source>
        <dbReference type="ARBA" id="ARBA00022737"/>
    </source>
</evidence>
<evidence type="ECO:0000313" key="6">
    <source>
        <dbReference type="Proteomes" id="UP000766486"/>
    </source>
</evidence>
<dbReference type="Gene3D" id="2.120.10.80">
    <property type="entry name" value="Kelch-type beta propeller"/>
    <property type="match status" value="1"/>
</dbReference>
<organism evidence="5 6">
    <name type="scientific">Bionectria ochroleuca</name>
    <name type="common">Gliocladium roseum</name>
    <dbReference type="NCBI Taxonomy" id="29856"/>
    <lineage>
        <taxon>Eukaryota</taxon>
        <taxon>Fungi</taxon>
        <taxon>Dikarya</taxon>
        <taxon>Ascomycota</taxon>
        <taxon>Pezizomycotina</taxon>
        <taxon>Sordariomycetes</taxon>
        <taxon>Hypocreomycetidae</taxon>
        <taxon>Hypocreales</taxon>
        <taxon>Bionectriaceae</taxon>
        <taxon>Clonostachys</taxon>
    </lineage>
</organism>
<keyword evidence="4" id="KW-1133">Transmembrane helix</keyword>
<sequence>MYKRREGGRMAILGNYLYWDGGKVSRCRNNKCPSGDASEPVNGTMSIPLNTDWSNSTVVFNKLKYPNGMPRSSWFSLWPDEKSGTMHRWGGERITLKGNKSVEEGDQTPMWMFKADGNGGGEWSIQKPTDGDQFQDGLDRNFNGAGAVCGGKGYYLGGSVTSKSNYDPNNAGKSKSYSAPSGLLKYGLSDNKWEGNISSTAAFPELGKAKYGQAVCLEGFSKKPLVMFLGGATTNNDKDWTEVGFDSVALFDPSTDKWHKQNTTAMLGSIPQPRYQFCSVGARGKNNTYDIFVYGGRTRSEDTSAYGDIWVLSLPGFVWTTVTNSNKGAPRWGHQCAVAGKSQMITMGGVSARKANTWKDDPWKEGLGVYDMVDLSWRSNYSASAGDYDTPQAFKAWYQQGGEAQWSSDELKALFATGSLALSADNVSSSPNNTNSDNTTEGTAGSDGPNVPAIVGGVVGGVIFLALAGAAIWFLLTQKKRLHSHSRLTEISGSEGGYNTSGYELNSSTMSTPSLGMLSGKPRDSRLELDGVTLRAPSSRGFTLPNSWTWSWVPSVRPKIASPAFPPSPAELNGI</sequence>
<evidence type="ECO:0008006" key="7">
    <source>
        <dbReference type="Google" id="ProtNLM"/>
    </source>
</evidence>
<protein>
    <recommendedName>
        <fullName evidence="7">Kelch repeat-containing protein</fullName>
    </recommendedName>
</protein>
<evidence type="ECO:0000256" key="1">
    <source>
        <dbReference type="ARBA" id="ARBA00022441"/>
    </source>
</evidence>
<evidence type="ECO:0000256" key="4">
    <source>
        <dbReference type="SAM" id="Phobius"/>
    </source>
</evidence>
<feature type="compositionally biased region" description="Low complexity" evidence="3">
    <location>
        <begin position="428"/>
        <end position="440"/>
    </location>
</feature>
<keyword evidence="4" id="KW-0812">Transmembrane</keyword>
<dbReference type="EMBL" id="CABFNS010000664">
    <property type="protein sequence ID" value="VUC22620.1"/>
    <property type="molecule type" value="Genomic_DNA"/>
</dbReference>
<reference evidence="5 6" key="1">
    <citation type="submission" date="2019-06" db="EMBL/GenBank/DDBJ databases">
        <authorList>
            <person name="Broberg M."/>
        </authorList>
    </citation>
    <scope>NUCLEOTIDE SEQUENCE [LARGE SCALE GENOMIC DNA]</scope>
</reference>
<accession>A0ABY6TXD9</accession>
<keyword evidence="1" id="KW-0880">Kelch repeat</keyword>
<dbReference type="PANTHER" id="PTHR46228:SF2">
    <property type="entry name" value="KELCH REPEAT PROTEIN (AFU_ORTHOLOGUE AFUA_4G14350)"/>
    <property type="match status" value="1"/>
</dbReference>
<name>A0ABY6TXD9_BIOOC</name>
<dbReference type="PANTHER" id="PTHR46228">
    <property type="entry name" value="KELCH DOMAIN-CONTAINING PROTEIN"/>
    <property type="match status" value="1"/>
</dbReference>
<feature type="region of interest" description="Disordered" evidence="3">
    <location>
        <begin position="426"/>
        <end position="449"/>
    </location>
</feature>
<evidence type="ECO:0000313" key="5">
    <source>
        <dbReference type="EMBL" id="VUC22620.1"/>
    </source>
</evidence>
<dbReference type="SUPFAM" id="SSF117281">
    <property type="entry name" value="Kelch motif"/>
    <property type="match status" value="1"/>
</dbReference>